<evidence type="ECO:0000256" key="1">
    <source>
        <dbReference type="ARBA" id="ARBA00022491"/>
    </source>
</evidence>
<dbReference type="Proteomes" id="UP000005239">
    <property type="component" value="Unassembled WGS sequence"/>
</dbReference>
<feature type="compositionally biased region" description="Acidic residues" evidence="7">
    <location>
        <begin position="198"/>
        <end position="211"/>
    </location>
</feature>
<dbReference type="GO" id="GO:0008270">
    <property type="term" value="F:zinc ion binding"/>
    <property type="evidence" value="ECO:0007669"/>
    <property type="project" value="UniProtKB-KW"/>
</dbReference>
<dbReference type="AlphaFoldDB" id="A0A8R1UPQ8"/>
<feature type="compositionally biased region" description="Basic residues" evidence="7">
    <location>
        <begin position="153"/>
        <end position="170"/>
    </location>
</feature>
<feature type="compositionally biased region" description="Basic and acidic residues" evidence="7">
    <location>
        <begin position="463"/>
        <end position="472"/>
    </location>
</feature>
<dbReference type="FunFam" id="1.10.10.60:FF:000012">
    <property type="entry name" value="Metastasis-associated 1 family, member 3"/>
    <property type="match status" value="1"/>
</dbReference>
<name>A0A8R1UPQ8_PRIPA</name>
<dbReference type="GO" id="GO:0005634">
    <property type="term" value="C:nucleus"/>
    <property type="evidence" value="ECO:0007669"/>
    <property type="project" value="UniProtKB-ARBA"/>
</dbReference>
<keyword evidence="1" id="KW-0678">Repressor</keyword>
<feature type="compositionally biased region" description="Polar residues" evidence="7">
    <location>
        <begin position="269"/>
        <end position="287"/>
    </location>
</feature>
<evidence type="ECO:0000256" key="6">
    <source>
        <dbReference type="ARBA" id="ARBA00023242"/>
    </source>
</evidence>
<keyword evidence="5" id="KW-0238">DNA-binding</keyword>
<protein>
    <submittedName>
        <fullName evidence="8">Uncharacterized protein</fullName>
    </submittedName>
</protein>
<evidence type="ECO:0000313" key="8">
    <source>
        <dbReference type="EnsemblMetazoa" id="PPA37614.1"/>
    </source>
</evidence>
<evidence type="ECO:0000256" key="3">
    <source>
        <dbReference type="ARBA" id="ARBA00022771"/>
    </source>
</evidence>
<evidence type="ECO:0000256" key="5">
    <source>
        <dbReference type="ARBA" id="ARBA00023125"/>
    </source>
</evidence>
<feature type="compositionally biased region" description="Polar residues" evidence="7">
    <location>
        <begin position="842"/>
        <end position="852"/>
    </location>
</feature>
<organism evidence="8 9">
    <name type="scientific">Pristionchus pacificus</name>
    <name type="common">Parasitic nematode worm</name>
    <dbReference type="NCBI Taxonomy" id="54126"/>
    <lineage>
        <taxon>Eukaryota</taxon>
        <taxon>Metazoa</taxon>
        <taxon>Ecdysozoa</taxon>
        <taxon>Nematoda</taxon>
        <taxon>Chromadorea</taxon>
        <taxon>Rhabditida</taxon>
        <taxon>Rhabditina</taxon>
        <taxon>Diplogasteromorpha</taxon>
        <taxon>Diplogasteroidea</taxon>
        <taxon>Neodiplogasteridae</taxon>
        <taxon>Pristionchus</taxon>
    </lineage>
</organism>
<reference evidence="9" key="1">
    <citation type="journal article" date="2008" name="Nat. Genet.">
        <title>The Pristionchus pacificus genome provides a unique perspective on nematode lifestyle and parasitism.</title>
        <authorList>
            <person name="Dieterich C."/>
            <person name="Clifton S.W."/>
            <person name="Schuster L.N."/>
            <person name="Chinwalla A."/>
            <person name="Delehaunty K."/>
            <person name="Dinkelacker I."/>
            <person name="Fulton L."/>
            <person name="Fulton R."/>
            <person name="Godfrey J."/>
            <person name="Minx P."/>
            <person name="Mitreva M."/>
            <person name="Roeseler W."/>
            <person name="Tian H."/>
            <person name="Witte H."/>
            <person name="Yang S.P."/>
            <person name="Wilson R.K."/>
            <person name="Sommer R.J."/>
        </authorList>
    </citation>
    <scope>NUCLEOTIDE SEQUENCE [LARGE SCALE GENOMIC DNA]</scope>
    <source>
        <strain evidence="9">PS312</strain>
    </source>
</reference>
<feature type="region of interest" description="Disordered" evidence="7">
    <location>
        <begin position="149"/>
        <end position="312"/>
    </location>
</feature>
<feature type="compositionally biased region" description="Polar residues" evidence="7">
    <location>
        <begin position="228"/>
        <end position="249"/>
    </location>
</feature>
<accession>A0A8R1UPQ8</accession>
<sequence length="863" mass="98131">MAPTRFARNERVYVKMKSLDPGAFLATITDVTVDKKHRIGYSIRFEDKDHSTLRVEFFNVPYCLFKEADVRAGGFEMCIDEECIGYVVGEDYLGRRSREEVIAEMELSILTYDVGEKIKCRTRKEDPGWWKAEKFKGFHDRIQWIEPQEAKHLMKKARRKSTKGKRRRKPAAACSRKAKCLSSNANQQLPPAEMNDQSSEEEDNAVDDAPDNDQLVSGISHDHCPSADSLNRTLPCPSSHSSLDRPQTCSSSSPHSPTASSLIDRSNDTRPSPVSVSNIMPASNSPEGNGFDGLMKHYGRSGSGIRTTGEVHNGSLPTLMELAGLVHRESITNPCSSSSHESSSSSTLVVTINDDEMDDRPQPPRFFMRLQPPYRPNVPSVCSTSNSYPSARSFTFTNPSELNSPSSGSESNLSQLYDMLDELVDGNFIDIHAESDAMKANFLEQMSDMKGTFNSMWMQMRRMEKEKADEQRKRRKKEKTKDDRIAQLEKELKNAQEKALQKTKSLDVKVVQITQLESDKAELARQMKEEMKKENEITISKSSKLSSQNEKLKEELEELKKKELSLIKENNIQISKLSSQNEKLKEELEELKKKELSLIKENNIQISKLSSQNEKLKEELEELKKKELSLIKDKEIEISELLNQNEKLKEELEDQNNREQSFIKDKEAEFDLLVMQRDAFRKKYIEQIKKNYAKTDAQKKGKSTVNRKDTAPMNDGDTIASHSRAMQILMKKFNKTECKAFEAGFTDKENAKKDFSAIKEKCLPFRSIGDLLQYYYGWKGPHNGKYILHAKSKSAQFDLIAKGGVDLGPRKRTIMTNQIFEHVAGRATNKRRKKEERIVSCPNESDQAQIASSAGEDVLDLTS</sequence>
<keyword evidence="6" id="KW-0539">Nucleus</keyword>
<feature type="region of interest" description="Disordered" evidence="7">
    <location>
        <begin position="697"/>
        <end position="718"/>
    </location>
</feature>
<dbReference type="GO" id="GO:0003677">
    <property type="term" value="F:DNA binding"/>
    <property type="evidence" value="ECO:0007669"/>
    <property type="project" value="UniProtKB-KW"/>
</dbReference>
<proteinExistence type="predicted"/>
<keyword evidence="9" id="KW-1185">Reference proteome</keyword>
<dbReference type="Gene3D" id="1.10.10.60">
    <property type="entry name" value="Homeodomain-like"/>
    <property type="match status" value="1"/>
</dbReference>
<gene>
    <name evidence="8" type="primary">WBGene00275983</name>
</gene>
<dbReference type="PANTHER" id="PTHR45615:SF80">
    <property type="entry name" value="GRIP DOMAIN-CONTAINING PROTEIN"/>
    <property type="match status" value="1"/>
</dbReference>
<dbReference type="PANTHER" id="PTHR45615">
    <property type="entry name" value="MYOSIN HEAVY CHAIN, NON-MUSCLE"/>
    <property type="match status" value="1"/>
</dbReference>
<feature type="region of interest" description="Disordered" evidence="7">
    <location>
        <begin position="831"/>
        <end position="863"/>
    </location>
</feature>
<feature type="compositionally biased region" description="Low complexity" evidence="7">
    <location>
        <begin position="250"/>
        <end position="261"/>
    </location>
</feature>
<evidence type="ECO:0000256" key="4">
    <source>
        <dbReference type="ARBA" id="ARBA00022833"/>
    </source>
</evidence>
<evidence type="ECO:0000313" key="9">
    <source>
        <dbReference type="Proteomes" id="UP000005239"/>
    </source>
</evidence>
<reference evidence="8" key="2">
    <citation type="submission" date="2022-06" db="UniProtKB">
        <authorList>
            <consortium name="EnsemblMetazoa"/>
        </authorList>
    </citation>
    <scope>IDENTIFICATION</scope>
    <source>
        <strain evidence="8">PS312</strain>
    </source>
</reference>
<dbReference type="EnsemblMetazoa" id="PPA37614.1">
    <property type="protein sequence ID" value="PPA37614.1"/>
    <property type="gene ID" value="WBGene00275983"/>
</dbReference>
<evidence type="ECO:0000256" key="2">
    <source>
        <dbReference type="ARBA" id="ARBA00022723"/>
    </source>
</evidence>
<evidence type="ECO:0000256" key="7">
    <source>
        <dbReference type="SAM" id="MobiDB-lite"/>
    </source>
</evidence>
<keyword evidence="2" id="KW-0479">Metal-binding</keyword>
<feature type="region of interest" description="Disordered" evidence="7">
    <location>
        <begin position="463"/>
        <end position="484"/>
    </location>
</feature>
<keyword evidence="4" id="KW-0862">Zinc</keyword>
<keyword evidence="3" id="KW-0863">Zinc-finger</keyword>